<dbReference type="EMBL" id="LCUC01000459">
    <property type="protein sequence ID" value="KKY30642.1"/>
    <property type="molecule type" value="Genomic_DNA"/>
</dbReference>
<protein>
    <submittedName>
        <fullName evidence="2">Uncharacterized protein</fullName>
    </submittedName>
</protein>
<feature type="transmembrane region" description="Helical" evidence="1">
    <location>
        <begin position="49"/>
        <end position="75"/>
    </location>
</feature>
<keyword evidence="1" id="KW-0812">Transmembrane</keyword>
<accession>A0A0G2F7E5</accession>
<name>A0A0G2F7E5_9PEZI</name>
<proteinExistence type="predicted"/>
<reference evidence="2 3" key="1">
    <citation type="submission" date="2015-05" db="EMBL/GenBank/DDBJ databases">
        <title>Distinctive expansion of gene families associated with plant cell wall degradation and secondary metabolism in the genomes of grapevine trunk pathogens.</title>
        <authorList>
            <person name="Lawrence D.P."/>
            <person name="Travadon R."/>
            <person name="Rolshausen P.E."/>
            <person name="Baumgartner K."/>
        </authorList>
    </citation>
    <scope>NUCLEOTIDE SEQUENCE [LARGE SCALE GENOMIC DNA]</scope>
    <source>
        <strain evidence="2">DA912</strain>
    </source>
</reference>
<gene>
    <name evidence="2" type="ORF">UCDDA912_g09422</name>
</gene>
<keyword evidence="1" id="KW-0472">Membrane</keyword>
<dbReference type="Proteomes" id="UP000034680">
    <property type="component" value="Unassembled WGS sequence"/>
</dbReference>
<keyword evidence="1" id="KW-1133">Transmembrane helix</keyword>
<reference evidence="2 3" key="2">
    <citation type="submission" date="2015-05" db="EMBL/GenBank/DDBJ databases">
        <authorList>
            <person name="Morales-Cruz A."/>
            <person name="Amrine K.C."/>
            <person name="Cantu D."/>
        </authorList>
    </citation>
    <scope>NUCLEOTIDE SEQUENCE [LARGE SCALE GENOMIC DNA]</scope>
    <source>
        <strain evidence="2">DA912</strain>
    </source>
</reference>
<dbReference type="OrthoDB" id="5230199at2759"/>
<evidence type="ECO:0000313" key="2">
    <source>
        <dbReference type="EMBL" id="KKY30642.1"/>
    </source>
</evidence>
<evidence type="ECO:0000256" key="1">
    <source>
        <dbReference type="SAM" id="Phobius"/>
    </source>
</evidence>
<evidence type="ECO:0000313" key="3">
    <source>
        <dbReference type="Proteomes" id="UP000034680"/>
    </source>
</evidence>
<comment type="caution">
    <text evidence="2">The sequence shown here is derived from an EMBL/GenBank/DDBJ whole genome shotgun (WGS) entry which is preliminary data.</text>
</comment>
<organism evidence="2 3">
    <name type="scientific">Diaporthe ampelina</name>
    <dbReference type="NCBI Taxonomy" id="1214573"/>
    <lineage>
        <taxon>Eukaryota</taxon>
        <taxon>Fungi</taxon>
        <taxon>Dikarya</taxon>
        <taxon>Ascomycota</taxon>
        <taxon>Pezizomycotina</taxon>
        <taxon>Sordariomycetes</taxon>
        <taxon>Sordariomycetidae</taxon>
        <taxon>Diaporthales</taxon>
        <taxon>Diaporthaceae</taxon>
        <taxon>Diaporthe</taxon>
    </lineage>
</organism>
<feature type="transmembrane region" description="Helical" evidence="1">
    <location>
        <begin position="124"/>
        <end position="141"/>
    </location>
</feature>
<sequence>MVRQSHWTERNAARQAYSAMPGLYRGKWQFQVFPYGPEPSDFDTYGQYFWFYGGWYIIWLSTVSAAVLIILDLILYAHPEREPDQRCLALSVIPSATVLVWMTIDGVLRKKTWPRGRLGIEGVAVVGIMVCLALLGVFAGVKAGQNDSFAHWILRLLRLCELYYALRHPE</sequence>
<dbReference type="AlphaFoldDB" id="A0A0G2F7E5"/>
<keyword evidence="3" id="KW-1185">Reference proteome</keyword>
<feature type="transmembrane region" description="Helical" evidence="1">
    <location>
        <begin position="87"/>
        <end position="104"/>
    </location>
</feature>